<feature type="domain" description="MYND-type" evidence="5">
    <location>
        <begin position="39"/>
        <end position="78"/>
    </location>
</feature>
<evidence type="ECO:0000256" key="3">
    <source>
        <dbReference type="ARBA" id="ARBA00022833"/>
    </source>
</evidence>
<name>A0A1Z5JTD9_FISSO</name>
<dbReference type="Pfam" id="PF01753">
    <property type="entry name" value="zf-MYND"/>
    <property type="match status" value="1"/>
</dbReference>
<protein>
    <recommendedName>
        <fullName evidence="5">MYND-type domain-containing protein</fullName>
    </recommendedName>
</protein>
<gene>
    <name evidence="6" type="ORF">FisN_5Hu508</name>
</gene>
<accession>A0A1Z5JTD9</accession>
<sequence>MPSPAFVGALFANFEPIQTGDHVPAYEGKDPRFQDEPWCVNCHNRPEMGLRCCSRCHAAWYCNSKCQKAHYGAHKEICLAVVKTLKHVEQLAIPLRRASFANSENLFETEVGTFGQWEDTRVYMAARSNLVDAYWIAASVVDIKDVWEMALYHVLELQRLDVDGPFDTHLVTPFILLSLHRDDDAFDYIRYHLNMIDADEETIMELMSRHVAFQEGDWIYPREKNCRFLSIFDECPTVNSPLVPLAFLVALLIIKCGIVATYDATFKSIDLAFEATGGQHIQEVKDTVKEMLIDVDHVKIDSQRQQVQQLVDIIHRNNPYMLPAILNPLPLASNERTEGYDRGQPSEVKDIIPYCVRCFLRVPGAEQMLEQRIGELFW</sequence>
<comment type="caution">
    <text evidence="6">The sequence shown here is derived from an EMBL/GenBank/DDBJ whole genome shotgun (WGS) entry which is preliminary data.</text>
</comment>
<evidence type="ECO:0000259" key="5">
    <source>
        <dbReference type="PROSITE" id="PS50865"/>
    </source>
</evidence>
<dbReference type="EMBL" id="BDSP01000111">
    <property type="protein sequence ID" value="GAX17122.1"/>
    <property type="molecule type" value="Genomic_DNA"/>
</dbReference>
<dbReference type="SUPFAM" id="SSF144232">
    <property type="entry name" value="HIT/MYND zinc finger-like"/>
    <property type="match status" value="1"/>
</dbReference>
<dbReference type="PROSITE" id="PS01360">
    <property type="entry name" value="ZF_MYND_1"/>
    <property type="match status" value="1"/>
</dbReference>
<dbReference type="OrthoDB" id="5952526at2759"/>
<evidence type="ECO:0000256" key="2">
    <source>
        <dbReference type="ARBA" id="ARBA00022771"/>
    </source>
</evidence>
<dbReference type="InParanoid" id="A0A1Z5JTD9"/>
<dbReference type="PROSITE" id="PS50865">
    <property type="entry name" value="ZF_MYND_2"/>
    <property type="match status" value="1"/>
</dbReference>
<keyword evidence="2 4" id="KW-0863">Zinc-finger</keyword>
<dbReference type="Proteomes" id="UP000198406">
    <property type="component" value="Unassembled WGS sequence"/>
</dbReference>
<evidence type="ECO:0000313" key="6">
    <source>
        <dbReference type="EMBL" id="GAX17122.1"/>
    </source>
</evidence>
<dbReference type="InterPro" id="IPR002893">
    <property type="entry name" value="Znf_MYND"/>
</dbReference>
<keyword evidence="7" id="KW-1185">Reference proteome</keyword>
<keyword evidence="1" id="KW-0479">Metal-binding</keyword>
<dbReference type="GO" id="GO:0008270">
    <property type="term" value="F:zinc ion binding"/>
    <property type="evidence" value="ECO:0007669"/>
    <property type="project" value="UniProtKB-KW"/>
</dbReference>
<evidence type="ECO:0000256" key="4">
    <source>
        <dbReference type="PROSITE-ProRule" id="PRU00134"/>
    </source>
</evidence>
<dbReference type="AlphaFoldDB" id="A0A1Z5JTD9"/>
<reference evidence="6 7" key="1">
    <citation type="journal article" date="2015" name="Plant Cell">
        <title>Oil accumulation by the oleaginous diatom Fistulifera solaris as revealed by the genome and transcriptome.</title>
        <authorList>
            <person name="Tanaka T."/>
            <person name="Maeda Y."/>
            <person name="Veluchamy A."/>
            <person name="Tanaka M."/>
            <person name="Abida H."/>
            <person name="Marechal E."/>
            <person name="Bowler C."/>
            <person name="Muto M."/>
            <person name="Sunaga Y."/>
            <person name="Tanaka M."/>
            <person name="Yoshino T."/>
            <person name="Taniguchi T."/>
            <person name="Fukuda Y."/>
            <person name="Nemoto M."/>
            <person name="Matsumoto M."/>
            <person name="Wong P.S."/>
            <person name="Aburatani S."/>
            <person name="Fujibuchi W."/>
        </authorList>
    </citation>
    <scope>NUCLEOTIDE SEQUENCE [LARGE SCALE GENOMIC DNA]</scope>
    <source>
        <strain evidence="6 7">JPCC DA0580</strain>
    </source>
</reference>
<proteinExistence type="predicted"/>
<evidence type="ECO:0000313" key="7">
    <source>
        <dbReference type="Proteomes" id="UP000198406"/>
    </source>
</evidence>
<keyword evidence="3" id="KW-0862">Zinc</keyword>
<organism evidence="6 7">
    <name type="scientific">Fistulifera solaris</name>
    <name type="common">Oleaginous diatom</name>
    <dbReference type="NCBI Taxonomy" id="1519565"/>
    <lineage>
        <taxon>Eukaryota</taxon>
        <taxon>Sar</taxon>
        <taxon>Stramenopiles</taxon>
        <taxon>Ochrophyta</taxon>
        <taxon>Bacillariophyta</taxon>
        <taxon>Bacillariophyceae</taxon>
        <taxon>Bacillariophycidae</taxon>
        <taxon>Naviculales</taxon>
        <taxon>Naviculaceae</taxon>
        <taxon>Fistulifera</taxon>
    </lineage>
</organism>
<dbReference type="Gene3D" id="6.10.140.2220">
    <property type="match status" value="1"/>
</dbReference>
<evidence type="ECO:0000256" key="1">
    <source>
        <dbReference type="ARBA" id="ARBA00022723"/>
    </source>
</evidence>